<evidence type="ECO:0000256" key="5">
    <source>
        <dbReference type="RuleBase" id="RU361157"/>
    </source>
</evidence>
<comment type="similarity">
    <text evidence="5">Belongs to the ABC-2 integral membrane protein family.</text>
</comment>
<reference evidence="7" key="1">
    <citation type="submission" date="2020-04" db="EMBL/GenBank/DDBJ databases">
        <title>Deep metagenomics examines the oral microbiome during advanced dental caries in children, revealing novel taxa and co-occurrences with host molecules.</title>
        <authorList>
            <person name="Baker J.L."/>
            <person name="Morton J.T."/>
            <person name="Dinis M."/>
            <person name="Alvarez R."/>
            <person name="Tran N.C."/>
            <person name="Knight R."/>
            <person name="Edlund A."/>
        </authorList>
    </citation>
    <scope>NUCLEOTIDE SEQUENCE</scope>
    <source>
        <strain evidence="7">JCVI_3_bin.11</strain>
    </source>
</reference>
<feature type="transmembrane region" description="Helical" evidence="5">
    <location>
        <begin position="228"/>
        <end position="247"/>
    </location>
</feature>
<evidence type="ECO:0000256" key="2">
    <source>
        <dbReference type="ARBA" id="ARBA00022692"/>
    </source>
</evidence>
<feature type="transmembrane region" description="Helical" evidence="5">
    <location>
        <begin position="110"/>
        <end position="137"/>
    </location>
</feature>
<evidence type="ECO:0000256" key="1">
    <source>
        <dbReference type="ARBA" id="ARBA00004141"/>
    </source>
</evidence>
<dbReference type="PIRSF" id="PIRSF006648">
    <property type="entry name" value="DrrB"/>
    <property type="match status" value="1"/>
</dbReference>
<gene>
    <name evidence="7" type="ORF">HXK24_00135</name>
</gene>
<dbReference type="Pfam" id="PF01061">
    <property type="entry name" value="ABC2_membrane"/>
    <property type="match status" value="1"/>
</dbReference>
<dbReference type="EMBL" id="JABZGU010000001">
    <property type="protein sequence ID" value="MBF4802231.1"/>
    <property type="molecule type" value="Genomic_DNA"/>
</dbReference>
<keyword evidence="5" id="KW-0813">Transport</keyword>
<evidence type="ECO:0000259" key="6">
    <source>
        <dbReference type="PROSITE" id="PS51012"/>
    </source>
</evidence>
<organism evidence="7 8">
    <name type="scientific">Lancefieldella parvula</name>
    <dbReference type="NCBI Taxonomy" id="1382"/>
    <lineage>
        <taxon>Bacteria</taxon>
        <taxon>Bacillati</taxon>
        <taxon>Actinomycetota</taxon>
        <taxon>Coriobacteriia</taxon>
        <taxon>Coriobacteriales</taxon>
        <taxon>Atopobiaceae</taxon>
        <taxon>Lancefieldella</taxon>
    </lineage>
</organism>
<proteinExistence type="inferred from homology"/>
<evidence type="ECO:0000313" key="7">
    <source>
        <dbReference type="EMBL" id="MBF4802231.1"/>
    </source>
</evidence>
<feature type="transmembrane region" description="Helical" evidence="5">
    <location>
        <begin position="61"/>
        <end position="79"/>
    </location>
</feature>
<keyword evidence="4 5" id="KW-0472">Membrane</keyword>
<feature type="transmembrane region" description="Helical" evidence="5">
    <location>
        <begin position="178"/>
        <end position="196"/>
    </location>
</feature>
<dbReference type="PANTHER" id="PTHR43229">
    <property type="entry name" value="NODULATION PROTEIN J"/>
    <property type="match status" value="1"/>
</dbReference>
<dbReference type="PANTHER" id="PTHR43229:SF3">
    <property type="entry name" value="ABC-TYPE MULTIDRUG TRANSPORT SYSTEM, PERMEASE COMPONENT"/>
    <property type="match status" value="1"/>
</dbReference>
<dbReference type="AlphaFoldDB" id="A0A9D5X280"/>
<dbReference type="InterPro" id="IPR013525">
    <property type="entry name" value="ABC2_TM"/>
</dbReference>
<dbReference type="GO" id="GO:0140359">
    <property type="term" value="F:ABC-type transporter activity"/>
    <property type="evidence" value="ECO:0007669"/>
    <property type="project" value="InterPro"/>
</dbReference>
<feature type="domain" description="ABC transmembrane type-2" evidence="6">
    <location>
        <begin position="29"/>
        <end position="255"/>
    </location>
</feature>
<dbReference type="PROSITE" id="PS51012">
    <property type="entry name" value="ABC_TM2"/>
    <property type="match status" value="1"/>
</dbReference>
<dbReference type="InterPro" id="IPR047817">
    <property type="entry name" value="ABC2_TM_bact-type"/>
</dbReference>
<comment type="subcellular location">
    <subcellularLocation>
        <location evidence="5">Cell membrane</location>
        <topology evidence="5">Multi-pass membrane protein</topology>
    </subcellularLocation>
    <subcellularLocation>
        <location evidence="1">Membrane</location>
        <topology evidence="1">Multi-pass membrane protein</topology>
    </subcellularLocation>
</comment>
<dbReference type="GO" id="GO:0043190">
    <property type="term" value="C:ATP-binding cassette (ABC) transporter complex"/>
    <property type="evidence" value="ECO:0007669"/>
    <property type="project" value="InterPro"/>
</dbReference>
<comment type="caution">
    <text evidence="7">The sequence shown here is derived from an EMBL/GenBank/DDBJ whole genome shotgun (WGS) entry which is preliminary data.</text>
</comment>
<dbReference type="Proteomes" id="UP000787322">
    <property type="component" value="Unassembled WGS sequence"/>
</dbReference>
<protein>
    <recommendedName>
        <fullName evidence="5">Transport permease protein</fullName>
    </recommendedName>
</protein>
<evidence type="ECO:0000313" key="8">
    <source>
        <dbReference type="Proteomes" id="UP000787322"/>
    </source>
</evidence>
<keyword evidence="2 5" id="KW-0812">Transmembrane</keyword>
<keyword evidence="5" id="KW-1003">Cell membrane</keyword>
<feature type="transmembrane region" description="Helical" evidence="5">
    <location>
        <begin position="143"/>
        <end position="171"/>
    </location>
</feature>
<dbReference type="InterPro" id="IPR000412">
    <property type="entry name" value="ABC_2_transport"/>
</dbReference>
<evidence type="ECO:0000256" key="3">
    <source>
        <dbReference type="ARBA" id="ARBA00022989"/>
    </source>
</evidence>
<name>A0A9D5X280_9ACTN</name>
<keyword evidence="3 5" id="KW-1133">Transmembrane helix</keyword>
<dbReference type="InterPro" id="IPR051784">
    <property type="entry name" value="Nod_factor_ABC_transporter"/>
</dbReference>
<sequence>MNFKKESFGLSSFVIVVETELNALKSNKHIIYSSLLTPILYYVFYAIGIQSTFGDIYFHGQYMSFLSFAFAGILIMCLFQQMNQSVYRLVIDKRWNILPIKLESGINPECYVLGISTLPFVVTLLQLIILLAISMITGMQMSLWQVIGMFLLLCIFIVFWTSIFSCIALLINDYKQRDFILSVVMTPLIFAAPLFYSLDNAPMILQVISRCNPLTYQLELIRDVMIGYFDWGLLVFFLIISIIALLFSGSALKRVDYTNEEH</sequence>
<evidence type="ECO:0000256" key="4">
    <source>
        <dbReference type="ARBA" id="ARBA00023136"/>
    </source>
</evidence>
<feature type="transmembrane region" description="Helical" evidence="5">
    <location>
        <begin position="30"/>
        <end position="49"/>
    </location>
</feature>
<accession>A0A9D5X280</accession>